<reference evidence="3" key="3">
    <citation type="submission" date="2021-05" db="UniProtKB">
        <authorList>
            <consortium name="EnsemblPlants"/>
        </authorList>
    </citation>
    <scope>IDENTIFICATION</scope>
    <source>
        <strain evidence="3">cv. B73</strain>
    </source>
</reference>
<dbReference type="Proteomes" id="UP000007305">
    <property type="component" value="Chromosome 2"/>
</dbReference>
<keyword evidence="4" id="KW-1185">Reference proteome</keyword>
<feature type="region of interest" description="Disordered" evidence="2">
    <location>
        <begin position="1"/>
        <end position="29"/>
    </location>
</feature>
<name>A0A804MVG5_MAIZE</name>
<feature type="compositionally biased region" description="Low complexity" evidence="2">
    <location>
        <begin position="61"/>
        <end position="81"/>
    </location>
</feature>
<proteinExistence type="predicted"/>
<evidence type="ECO:0000256" key="2">
    <source>
        <dbReference type="SAM" id="MobiDB-lite"/>
    </source>
</evidence>
<feature type="compositionally biased region" description="Low complexity" evidence="2">
    <location>
        <begin position="89"/>
        <end position="98"/>
    </location>
</feature>
<dbReference type="EC" id="3.1.3.16" evidence="1"/>
<dbReference type="GO" id="GO:0004722">
    <property type="term" value="F:protein serine/threonine phosphatase activity"/>
    <property type="evidence" value="ECO:0007669"/>
    <property type="project" value="UniProtKB-EC"/>
</dbReference>
<dbReference type="InterPro" id="IPR036457">
    <property type="entry name" value="PPM-type-like_dom_sf"/>
</dbReference>
<evidence type="ECO:0000256" key="1">
    <source>
        <dbReference type="ARBA" id="ARBA00013081"/>
    </source>
</evidence>
<reference evidence="4" key="1">
    <citation type="submission" date="2015-12" db="EMBL/GenBank/DDBJ databases">
        <title>Update maize B73 reference genome by single molecule sequencing technologies.</title>
        <authorList>
            <consortium name="Maize Genome Sequencing Project"/>
            <person name="Ware D."/>
        </authorList>
    </citation>
    <scope>NUCLEOTIDE SEQUENCE [LARGE SCALE GENOMIC DNA]</scope>
    <source>
        <strain evidence="4">cv. B73</strain>
    </source>
</reference>
<protein>
    <recommendedName>
        <fullName evidence="1">protein-serine/threonine phosphatase</fullName>
        <ecNumber evidence="1">3.1.3.16</ecNumber>
    </recommendedName>
</protein>
<dbReference type="Gene3D" id="3.60.40.10">
    <property type="entry name" value="PPM-type phosphatase domain"/>
    <property type="match status" value="1"/>
</dbReference>
<evidence type="ECO:0000313" key="3">
    <source>
        <dbReference type="EnsemblPlants" id="Zm00001eb114480_P001"/>
    </source>
</evidence>
<reference evidence="3" key="2">
    <citation type="submission" date="2019-07" db="EMBL/GenBank/DDBJ databases">
        <authorList>
            <person name="Seetharam A."/>
            <person name="Woodhouse M."/>
            <person name="Cannon E."/>
        </authorList>
    </citation>
    <scope>NUCLEOTIDE SEQUENCE [LARGE SCALE GENOMIC DNA]</scope>
    <source>
        <strain evidence="3">cv. B73</strain>
    </source>
</reference>
<dbReference type="SUPFAM" id="SSF81606">
    <property type="entry name" value="PP2C-like"/>
    <property type="match status" value="1"/>
</dbReference>
<dbReference type="EnsemblPlants" id="Zm00001eb114480_T001">
    <property type="protein sequence ID" value="Zm00001eb114480_P001"/>
    <property type="gene ID" value="Zm00001eb114480"/>
</dbReference>
<feature type="region of interest" description="Disordered" evidence="2">
    <location>
        <begin position="44"/>
        <end position="129"/>
    </location>
</feature>
<accession>A0A804MVG5</accession>
<evidence type="ECO:0000313" key="4">
    <source>
        <dbReference type="Proteomes" id="UP000007305"/>
    </source>
</evidence>
<sequence>MCTKMACAPDMLPKNKENQTKQDTVLGSGPPFVLLRRRLADALAGLRPPRLPHPTAPPSRPSRAPQAAPAVRGRVGDVPRGVPGGGRPRGVPVRALPALDPPPARRPGGWRGKEHPYGVPRGGGSRPPPVPGGPCRLCPRHPHPLQNMRIKEVDVGVVAIFDGHNGAEASEMASKLFLDYFLLHVYFLLDGIHSLRFRKSTGKLTYREVTIFNNVFNLYKHGQSDHAERSCWASPAILDRSFHTEILKESLMRAVHDIDLTFSKEGFMFHLYN</sequence>
<organism evidence="3 4">
    <name type="scientific">Zea mays</name>
    <name type="common">Maize</name>
    <dbReference type="NCBI Taxonomy" id="4577"/>
    <lineage>
        <taxon>Eukaryota</taxon>
        <taxon>Viridiplantae</taxon>
        <taxon>Streptophyta</taxon>
        <taxon>Embryophyta</taxon>
        <taxon>Tracheophyta</taxon>
        <taxon>Spermatophyta</taxon>
        <taxon>Magnoliopsida</taxon>
        <taxon>Liliopsida</taxon>
        <taxon>Poales</taxon>
        <taxon>Poaceae</taxon>
        <taxon>PACMAD clade</taxon>
        <taxon>Panicoideae</taxon>
        <taxon>Andropogonodae</taxon>
        <taxon>Andropogoneae</taxon>
        <taxon>Tripsacinae</taxon>
        <taxon>Zea</taxon>
    </lineage>
</organism>
<dbReference type="AlphaFoldDB" id="A0A804MVG5"/>
<dbReference type="InParanoid" id="A0A804MVG5"/>
<feature type="compositionally biased region" description="Pro residues" evidence="2">
    <location>
        <begin position="49"/>
        <end position="60"/>
    </location>
</feature>
<dbReference type="Gramene" id="Zm00001eb114480_T001">
    <property type="protein sequence ID" value="Zm00001eb114480_P001"/>
    <property type="gene ID" value="Zm00001eb114480"/>
</dbReference>